<evidence type="ECO:0008006" key="4">
    <source>
        <dbReference type="Google" id="ProtNLM"/>
    </source>
</evidence>
<evidence type="ECO:0000313" key="2">
    <source>
        <dbReference type="EMBL" id="SDI68762.1"/>
    </source>
</evidence>
<feature type="signal peptide" evidence="1">
    <location>
        <begin position="1"/>
        <end position="21"/>
    </location>
</feature>
<dbReference type="EMBL" id="FNES01000001">
    <property type="protein sequence ID" value="SDI68762.1"/>
    <property type="molecule type" value="Genomic_DNA"/>
</dbReference>
<dbReference type="InterPro" id="IPR037107">
    <property type="entry name" value="Put_OMP_sf"/>
</dbReference>
<keyword evidence="3" id="KW-1185">Reference proteome</keyword>
<sequence length="328" mass="36651">MQARRALWWSVLLVASVPVSAAGSGLLTFKSENDSYSNNGDDGHYSNGVELIWAFEPGSDHWLRGLAERLPGWRGVEVDGGAYRFAHQMYTPDDIRAPWLIEDDRPYAGLLLGGVSLFDRIPHRGWHEVRSLDMDVGIVGPASGAEVIQREFHEVVAANEPLGWDHQLDNEPVVNLAYEHAWIGRFSLDGYQVEYGPGIGFSLGNLYTYASAGVGLRFGENLERSLGIPAIAPARGGWASFRPDQGFSWYAFASLEGRYMARNLLLDGNTFQDSHSVEREEWVGDALAGLALTWDRWQLSCSYAWRTDEFVTQDSHDTFGSLTLSRWF</sequence>
<dbReference type="Gene3D" id="2.40.128.140">
    <property type="entry name" value="Outer membrane protein"/>
    <property type="match status" value="1"/>
</dbReference>
<name>A0A1G8MLE7_9GAMM</name>
<dbReference type="InterPro" id="IPR018707">
    <property type="entry name" value="LpxR"/>
</dbReference>
<reference evidence="2 3" key="1">
    <citation type="submission" date="2016-10" db="EMBL/GenBank/DDBJ databases">
        <authorList>
            <person name="de Groot N.N."/>
        </authorList>
    </citation>
    <scope>NUCLEOTIDE SEQUENCE [LARGE SCALE GENOMIC DNA]</scope>
    <source>
        <strain evidence="2 3">CGMCC 1.6133</strain>
    </source>
</reference>
<gene>
    <name evidence="2" type="ORF">SAMN04487954_10144</name>
</gene>
<evidence type="ECO:0000256" key="1">
    <source>
        <dbReference type="SAM" id="SignalP"/>
    </source>
</evidence>
<organism evidence="2 3">
    <name type="scientific">Billgrantia gudaonensis</name>
    <dbReference type="NCBI Taxonomy" id="376427"/>
    <lineage>
        <taxon>Bacteria</taxon>
        <taxon>Pseudomonadati</taxon>
        <taxon>Pseudomonadota</taxon>
        <taxon>Gammaproteobacteria</taxon>
        <taxon>Oceanospirillales</taxon>
        <taxon>Halomonadaceae</taxon>
        <taxon>Billgrantia</taxon>
    </lineage>
</organism>
<feature type="chain" id="PRO_5011649610" description="Outer membrane protein" evidence="1">
    <location>
        <begin position="22"/>
        <end position="328"/>
    </location>
</feature>
<keyword evidence="1" id="KW-0732">Signal</keyword>
<proteinExistence type="predicted"/>
<dbReference type="Proteomes" id="UP000198525">
    <property type="component" value="Unassembled WGS sequence"/>
</dbReference>
<dbReference type="Pfam" id="PF09982">
    <property type="entry name" value="LpxR"/>
    <property type="match status" value="1"/>
</dbReference>
<accession>A0A1G8MLE7</accession>
<dbReference type="OrthoDB" id="9776275at2"/>
<protein>
    <recommendedName>
        <fullName evidence="4">Outer membrane protein</fullName>
    </recommendedName>
</protein>
<evidence type="ECO:0000313" key="3">
    <source>
        <dbReference type="Proteomes" id="UP000198525"/>
    </source>
</evidence>
<dbReference type="AlphaFoldDB" id="A0A1G8MLE7"/>